<dbReference type="InterPro" id="IPR000719">
    <property type="entry name" value="Prot_kinase_dom"/>
</dbReference>
<name>A0A8S1LVE5_PARPR</name>
<dbReference type="PROSITE" id="PS00107">
    <property type="entry name" value="PROTEIN_KINASE_ATP"/>
    <property type="match status" value="1"/>
</dbReference>
<dbReference type="PROSITE" id="PS00108">
    <property type="entry name" value="PROTEIN_KINASE_ST"/>
    <property type="match status" value="1"/>
</dbReference>
<dbReference type="Pfam" id="PF00069">
    <property type="entry name" value="Pkinase"/>
    <property type="match status" value="1"/>
</dbReference>
<reference evidence="12" key="1">
    <citation type="submission" date="2021-01" db="EMBL/GenBank/DDBJ databases">
        <authorList>
            <consortium name="Genoscope - CEA"/>
            <person name="William W."/>
        </authorList>
    </citation>
    <scope>NUCLEOTIDE SEQUENCE</scope>
</reference>
<dbReference type="InterPro" id="IPR017441">
    <property type="entry name" value="Protein_kinase_ATP_BS"/>
</dbReference>
<keyword evidence="3" id="KW-0808">Transferase</keyword>
<evidence type="ECO:0000256" key="6">
    <source>
        <dbReference type="ARBA" id="ARBA00022840"/>
    </source>
</evidence>
<protein>
    <recommendedName>
        <fullName evidence="1">non-specific serine/threonine protein kinase</fullName>
        <ecNumber evidence="1">2.7.11.1</ecNumber>
    </recommendedName>
</protein>
<dbReference type="FunFam" id="3.30.200.20:FF:000042">
    <property type="entry name" value="Aurora kinase A"/>
    <property type="match status" value="1"/>
</dbReference>
<evidence type="ECO:0000256" key="9">
    <source>
        <dbReference type="PROSITE-ProRule" id="PRU10141"/>
    </source>
</evidence>
<comment type="catalytic activity">
    <reaction evidence="7">
        <text>L-threonyl-[protein] + ATP = O-phospho-L-threonyl-[protein] + ADP + H(+)</text>
        <dbReference type="Rhea" id="RHEA:46608"/>
        <dbReference type="Rhea" id="RHEA-COMP:11060"/>
        <dbReference type="Rhea" id="RHEA-COMP:11605"/>
        <dbReference type="ChEBI" id="CHEBI:15378"/>
        <dbReference type="ChEBI" id="CHEBI:30013"/>
        <dbReference type="ChEBI" id="CHEBI:30616"/>
        <dbReference type="ChEBI" id="CHEBI:61977"/>
        <dbReference type="ChEBI" id="CHEBI:456216"/>
        <dbReference type="EC" id="2.7.11.1"/>
    </reaction>
</comment>
<dbReference type="SMART" id="SM00220">
    <property type="entry name" value="S_TKc"/>
    <property type="match status" value="1"/>
</dbReference>
<evidence type="ECO:0000256" key="8">
    <source>
        <dbReference type="ARBA" id="ARBA00048679"/>
    </source>
</evidence>
<evidence type="ECO:0000256" key="5">
    <source>
        <dbReference type="ARBA" id="ARBA00022777"/>
    </source>
</evidence>
<comment type="catalytic activity">
    <reaction evidence="8">
        <text>L-seryl-[protein] + ATP = O-phospho-L-seryl-[protein] + ADP + H(+)</text>
        <dbReference type="Rhea" id="RHEA:17989"/>
        <dbReference type="Rhea" id="RHEA-COMP:9863"/>
        <dbReference type="Rhea" id="RHEA-COMP:11604"/>
        <dbReference type="ChEBI" id="CHEBI:15378"/>
        <dbReference type="ChEBI" id="CHEBI:29999"/>
        <dbReference type="ChEBI" id="CHEBI:30616"/>
        <dbReference type="ChEBI" id="CHEBI:83421"/>
        <dbReference type="ChEBI" id="CHEBI:456216"/>
        <dbReference type="EC" id="2.7.11.1"/>
    </reaction>
</comment>
<dbReference type="AlphaFoldDB" id="A0A8S1LVE5"/>
<sequence length="602" mass="69348">MSKEKKIESSMLTFFVSEMTQNFWEQTQTTELDSQEFLIEHEFVREARKEVKVKHTLLVLGEEYLYKISPKQNLKRVPLNILHFDTIPKLPEDHILQLNSENQLQGFKLTYANKILQVFTQNSVVFLQWQAILKRKCLLSCFHETYHVEKMIGKGSFAKVYLATSNGQSYAIKAFSKQFISEQPKGRESLLNEMQVMRAIKHPNIVQLLEVHETQNSIYFVLELVVGGELLQRVKEKGLLKSDDLMKIAFNLLSALDHLHQKKIFHRDLKPENLLFKSKEDNYNIMIADFGLAAFSDQELIFKRCGTPGFVAPEILLYIDGGPIYDTKCDIFSAGVILYILITGKQPFHGQDQKAILKANKACQIDFGLPAFLKTPIEFQDLVKKMMSSKISDRLTAQDCLKHKLFAKISQQLKQDQQDLEEQQQQVLNNLANYDIEYTIGLKNNTQNSEDLVGSQQLQWRKPAYNGNVQTVETLTNCSTVSIKQIDAQSSSLFQQQKQPQQSKFSIFSAKLSRQNSFDGGTDMFKECASPGRSKLSKEKDLHKIALKNSFRFYQKPQLQVEDNQINQEQSEVSELIKRHNSSELIKMNRTDHEIQSPKKIE</sequence>
<evidence type="ECO:0000256" key="1">
    <source>
        <dbReference type="ARBA" id="ARBA00012513"/>
    </source>
</evidence>
<dbReference type="GO" id="GO:0005524">
    <property type="term" value="F:ATP binding"/>
    <property type="evidence" value="ECO:0007669"/>
    <property type="project" value="UniProtKB-UniRule"/>
</dbReference>
<feature type="domain" description="Protein kinase" evidence="11">
    <location>
        <begin position="146"/>
        <end position="406"/>
    </location>
</feature>
<dbReference type="PROSITE" id="PS50011">
    <property type="entry name" value="PROTEIN_KINASE_DOM"/>
    <property type="match status" value="1"/>
</dbReference>
<keyword evidence="5" id="KW-0418">Kinase</keyword>
<keyword evidence="4 9" id="KW-0547">Nucleotide-binding</keyword>
<keyword evidence="13" id="KW-1185">Reference proteome</keyword>
<dbReference type="InterPro" id="IPR008271">
    <property type="entry name" value="Ser/Thr_kinase_AS"/>
</dbReference>
<evidence type="ECO:0000259" key="11">
    <source>
        <dbReference type="PROSITE" id="PS50011"/>
    </source>
</evidence>
<organism evidence="12 13">
    <name type="scientific">Paramecium primaurelia</name>
    <dbReference type="NCBI Taxonomy" id="5886"/>
    <lineage>
        <taxon>Eukaryota</taxon>
        <taxon>Sar</taxon>
        <taxon>Alveolata</taxon>
        <taxon>Ciliophora</taxon>
        <taxon>Intramacronucleata</taxon>
        <taxon>Oligohymenophorea</taxon>
        <taxon>Peniculida</taxon>
        <taxon>Parameciidae</taxon>
        <taxon>Paramecium</taxon>
    </lineage>
</organism>
<dbReference type="GO" id="GO:0004674">
    <property type="term" value="F:protein serine/threonine kinase activity"/>
    <property type="evidence" value="ECO:0007669"/>
    <property type="project" value="UniProtKB-KW"/>
</dbReference>
<keyword evidence="10" id="KW-0175">Coiled coil</keyword>
<dbReference type="GO" id="GO:0007165">
    <property type="term" value="P:signal transduction"/>
    <property type="evidence" value="ECO:0007669"/>
    <property type="project" value="TreeGrafter"/>
</dbReference>
<dbReference type="Proteomes" id="UP000688137">
    <property type="component" value="Unassembled WGS sequence"/>
</dbReference>
<keyword evidence="2" id="KW-0723">Serine/threonine-protein kinase</keyword>
<dbReference type="EMBL" id="CAJJDM010000038">
    <property type="protein sequence ID" value="CAD8066574.1"/>
    <property type="molecule type" value="Genomic_DNA"/>
</dbReference>
<dbReference type="OMA" id="HETYHVE"/>
<evidence type="ECO:0000256" key="7">
    <source>
        <dbReference type="ARBA" id="ARBA00047899"/>
    </source>
</evidence>
<evidence type="ECO:0000256" key="10">
    <source>
        <dbReference type="SAM" id="Coils"/>
    </source>
</evidence>
<dbReference type="FunFam" id="1.10.510.10:FF:000945">
    <property type="entry name" value="Uncharacterized protein"/>
    <property type="match status" value="1"/>
</dbReference>
<dbReference type="PANTHER" id="PTHR43895:SF32">
    <property type="entry name" value="SERINE_THREONINE-PROTEIN KINASE CHK1"/>
    <property type="match status" value="1"/>
</dbReference>
<feature type="coiled-coil region" evidence="10">
    <location>
        <begin position="406"/>
        <end position="437"/>
    </location>
</feature>
<accession>A0A8S1LVE5</accession>
<dbReference type="EC" id="2.7.11.1" evidence="1"/>
<dbReference type="PANTHER" id="PTHR43895">
    <property type="entry name" value="CALCIUM/CALMODULIN-DEPENDENT PROTEIN KINASE KINASE-RELATED"/>
    <property type="match status" value="1"/>
</dbReference>
<evidence type="ECO:0000313" key="12">
    <source>
        <dbReference type="EMBL" id="CAD8066574.1"/>
    </source>
</evidence>
<evidence type="ECO:0000313" key="13">
    <source>
        <dbReference type="Proteomes" id="UP000688137"/>
    </source>
</evidence>
<gene>
    <name evidence="12" type="ORF">PPRIM_AZ9-3.1.T0390162</name>
</gene>
<evidence type="ECO:0000256" key="4">
    <source>
        <dbReference type="ARBA" id="ARBA00022741"/>
    </source>
</evidence>
<proteinExistence type="predicted"/>
<evidence type="ECO:0000256" key="3">
    <source>
        <dbReference type="ARBA" id="ARBA00022679"/>
    </source>
</evidence>
<keyword evidence="6 9" id="KW-0067">ATP-binding</keyword>
<feature type="binding site" evidence="9">
    <location>
        <position position="173"/>
    </location>
    <ligand>
        <name>ATP</name>
        <dbReference type="ChEBI" id="CHEBI:30616"/>
    </ligand>
</feature>
<comment type="caution">
    <text evidence="12">The sequence shown here is derived from an EMBL/GenBank/DDBJ whole genome shotgun (WGS) entry which is preliminary data.</text>
</comment>
<evidence type="ECO:0000256" key="2">
    <source>
        <dbReference type="ARBA" id="ARBA00022527"/>
    </source>
</evidence>